<keyword evidence="2" id="KW-1185">Reference proteome</keyword>
<evidence type="ECO:0000313" key="1">
    <source>
        <dbReference type="EMBL" id="KAL0170132.1"/>
    </source>
</evidence>
<reference evidence="1 2" key="1">
    <citation type="submission" date="2024-05" db="EMBL/GenBank/DDBJ databases">
        <title>Genome sequencing and assembly of Indian major carp, Cirrhinus mrigala (Hamilton, 1822).</title>
        <authorList>
            <person name="Mohindra V."/>
            <person name="Chowdhury L.M."/>
            <person name="Lal K."/>
            <person name="Jena J.K."/>
        </authorList>
    </citation>
    <scope>NUCLEOTIDE SEQUENCE [LARGE SCALE GENOMIC DNA]</scope>
    <source>
        <strain evidence="1">CM1030</strain>
        <tissue evidence="1">Blood</tissue>
    </source>
</reference>
<comment type="caution">
    <text evidence="1">The sequence shown here is derived from an EMBL/GenBank/DDBJ whole genome shotgun (WGS) entry which is preliminary data.</text>
</comment>
<protein>
    <submittedName>
        <fullName evidence="1">Uncharacterized protein</fullName>
    </submittedName>
</protein>
<dbReference type="Proteomes" id="UP001529510">
    <property type="component" value="Unassembled WGS sequence"/>
</dbReference>
<dbReference type="EMBL" id="JAMKFB020000017">
    <property type="protein sequence ID" value="KAL0170132.1"/>
    <property type="molecule type" value="Genomic_DNA"/>
</dbReference>
<feature type="non-terminal residue" evidence="1">
    <location>
        <position position="51"/>
    </location>
</feature>
<accession>A0ABD0P7R1</accession>
<evidence type="ECO:0000313" key="2">
    <source>
        <dbReference type="Proteomes" id="UP001529510"/>
    </source>
</evidence>
<sequence>MGVKAELASVRIMGEQVPDLLHLHLDLCCHDISDIITEMPQIFPKLQILKA</sequence>
<gene>
    <name evidence="1" type="ORF">M9458_034728</name>
</gene>
<organism evidence="1 2">
    <name type="scientific">Cirrhinus mrigala</name>
    <name type="common">Mrigala</name>
    <dbReference type="NCBI Taxonomy" id="683832"/>
    <lineage>
        <taxon>Eukaryota</taxon>
        <taxon>Metazoa</taxon>
        <taxon>Chordata</taxon>
        <taxon>Craniata</taxon>
        <taxon>Vertebrata</taxon>
        <taxon>Euteleostomi</taxon>
        <taxon>Actinopterygii</taxon>
        <taxon>Neopterygii</taxon>
        <taxon>Teleostei</taxon>
        <taxon>Ostariophysi</taxon>
        <taxon>Cypriniformes</taxon>
        <taxon>Cyprinidae</taxon>
        <taxon>Labeoninae</taxon>
        <taxon>Labeonini</taxon>
        <taxon>Cirrhinus</taxon>
    </lineage>
</organism>
<name>A0ABD0P7R1_CIRMR</name>
<dbReference type="AlphaFoldDB" id="A0ABD0P7R1"/>
<proteinExistence type="predicted"/>